<accession>F9CVD3</accession>
<sequence>MDVVNLLKKEVRGLIDNDSAHDFAHIMRVYKNAQMICKKERVNKKLVLCAVLLHDIVSYPKSDKRSKLSSIQSAAKSKKILKKFNFDNEEIQIISDAIHDHSFSQNKIPSTIVGKILQDADRLDAIGAIGIARVFAVGGSEKRPFYNVKDPFCKNRLPDDKIWTLDHFYQKLLQLESLMNTQSGKIEAKKRTKILNNFLNQLKNEIQ</sequence>
<keyword evidence="2" id="KW-0378">Hydrolase</keyword>
<protein>
    <submittedName>
        <fullName evidence="2">Metal dependent phosphohydrolase</fullName>
    </submittedName>
</protein>
<feature type="domain" description="HD" evidence="1">
    <location>
        <begin position="22"/>
        <end position="126"/>
    </location>
</feature>
<dbReference type="GO" id="GO:0016787">
    <property type="term" value="F:hydrolase activity"/>
    <property type="evidence" value="ECO:0007669"/>
    <property type="project" value="UniProtKB-KW"/>
</dbReference>
<evidence type="ECO:0000313" key="3">
    <source>
        <dbReference type="Proteomes" id="UP000004440"/>
    </source>
</evidence>
<evidence type="ECO:0000259" key="1">
    <source>
        <dbReference type="PROSITE" id="PS51831"/>
    </source>
</evidence>
<dbReference type="InterPro" id="IPR003607">
    <property type="entry name" value="HD/PDEase_dom"/>
</dbReference>
<organism evidence="2 3">
    <name type="scientific">Nitrosarchaeum koreense MY1</name>
    <dbReference type="NCBI Taxonomy" id="1001994"/>
    <lineage>
        <taxon>Archaea</taxon>
        <taxon>Nitrososphaerota</taxon>
        <taxon>Nitrososphaeria</taxon>
        <taxon>Nitrosopumilales</taxon>
        <taxon>Nitrosopumilaceae</taxon>
        <taxon>Nitrosarchaeum</taxon>
    </lineage>
</organism>
<dbReference type="EMBL" id="AFPU01000001">
    <property type="protein sequence ID" value="EGP93235.1"/>
    <property type="molecule type" value="Genomic_DNA"/>
</dbReference>
<dbReference type="PANTHER" id="PTHR33594:SF1">
    <property type="entry name" value="HD_PDEASE DOMAIN-CONTAINING PROTEIN"/>
    <property type="match status" value="1"/>
</dbReference>
<dbReference type="Gene3D" id="1.10.3210.50">
    <property type="match status" value="1"/>
</dbReference>
<reference evidence="2 3" key="1">
    <citation type="journal article" date="2011" name="J. Bacteriol.">
        <title>Genome Sequence of an Ammonia-Oxidizing Soil Archaeon, "Candidatus Nitrosoarchaeum koreensis" MY1.</title>
        <authorList>
            <person name="Kim B.K."/>
            <person name="Jung M.Y."/>
            <person name="Yu D.S."/>
            <person name="Park S.J."/>
            <person name="Oh T.K."/>
            <person name="Rhee S.K."/>
            <person name="Kim J.F."/>
        </authorList>
    </citation>
    <scope>NUCLEOTIDE SEQUENCE [LARGE SCALE GENOMIC DNA]</scope>
    <source>
        <strain evidence="2 3">MY1</strain>
    </source>
</reference>
<dbReference type="STRING" id="1001994.MY1_0468"/>
<dbReference type="PATRIC" id="fig|1001994.6.peg.451"/>
<gene>
    <name evidence="2" type="ORF">MY1_0468</name>
</gene>
<proteinExistence type="predicted"/>
<dbReference type="PANTHER" id="PTHR33594">
    <property type="entry name" value="SUPERFAMILY HYDROLASE, PUTATIVE (AFU_ORTHOLOGUE AFUA_1G03035)-RELATED"/>
    <property type="match status" value="1"/>
</dbReference>
<keyword evidence="3" id="KW-1185">Reference proteome</keyword>
<evidence type="ECO:0000313" key="2">
    <source>
        <dbReference type="EMBL" id="EGP93235.1"/>
    </source>
</evidence>
<dbReference type="SUPFAM" id="SSF109604">
    <property type="entry name" value="HD-domain/PDEase-like"/>
    <property type="match status" value="1"/>
</dbReference>
<dbReference type="CDD" id="cd00077">
    <property type="entry name" value="HDc"/>
    <property type="match status" value="1"/>
</dbReference>
<dbReference type="InterPro" id="IPR006674">
    <property type="entry name" value="HD_domain"/>
</dbReference>
<dbReference type="Pfam" id="PF01966">
    <property type="entry name" value="HD"/>
    <property type="match status" value="1"/>
</dbReference>
<dbReference type="RefSeq" id="WP_007549932.1">
    <property type="nucleotide sequence ID" value="NZ_AFPU01000001.1"/>
</dbReference>
<dbReference type="Proteomes" id="UP000004440">
    <property type="component" value="Unassembled WGS sequence"/>
</dbReference>
<dbReference type="OrthoDB" id="17914at2157"/>
<dbReference type="AlphaFoldDB" id="F9CVD3"/>
<dbReference type="PROSITE" id="PS51831">
    <property type="entry name" value="HD"/>
    <property type="match status" value="1"/>
</dbReference>
<name>F9CVD3_9ARCH</name>
<dbReference type="SMART" id="SM00471">
    <property type="entry name" value="HDc"/>
    <property type="match status" value="1"/>
</dbReference>
<comment type="caution">
    <text evidence="2">The sequence shown here is derived from an EMBL/GenBank/DDBJ whole genome shotgun (WGS) entry which is preliminary data.</text>
</comment>